<reference evidence="5" key="2">
    <citation type="submission" date="2022-01" db="EMBL/GenBank/DDBJ databases">
        <authorList>
            <person name="Hirooka S."/>
            <person name="Miyagishima S.Y."/>
        </authorList>
    </citation>
    <scope>NUCLEOTIDE SEQUENCE</scope>
    <source>
        <strain evidence="5">NBRC 102759</strain>
    </source>
</reference>
<evidence type="ECO:0000256" key="4">
    <source>
        <dbReference type="SAM" id="MobiDB-lite"/>
    </source>
</evidence>
<evidence type="ECO:0000256" key="1">
    <source>
        <dbReference type="ARBA" id="ARBA00005640"/>
    </source>
</evidence>
<evidence type="ECO:0000313" key="5">
    <source>
        <dbReference type="EMBL" id="GJQ14646.1"/>
    </source>
</evidence>
<dbReference type="Gene3D" id="1.20.5.110">
    <property type="match status" value="1"/>
</dbReference>
<evidence type="ECO:0000313" key="6">
    <source>
        <dbReference type="Proteomes" id="UP001061958"/>
    </source>
</evidence>
<reference evidence="5" key="1">
    <citation type="journal article" date="2022" name="Proc. Natl. Acad. Sci. U.S.A.">
        <title>Life cycle and functional genomics of the unicellular red alga Galdieria for elucidating algal and plant evolution and industrial use.</title>
        <authorList>
            <person name="Hirooka S."/>
            <person name="Itabashi T."/>
            <person name="Ichinose T.M."/>
            <person name="Onuma R."/>
            <person name="Fujiwara T."/>
            <person name="Yamashita S."/>
            <person name="Jong L.W."/>
            <person name="Tomita R."/>
            <person name="Iwane A.H."/>
            <person name="Miyagishima S.Y."/>
        </authorList>
    </citation>
    <scope>NUCLEOTIDE SEQUENCE</scope>
    <source>
        <strain evidence="5">NBRC 102759</strain>
    </source>
</reference>
<gene>
    <name evidence="5" type="ORF">GpartN1_g6437.t1</name>
</gene>
<dbReference type="Pfam" id="PF01294">
    <property type="entry name" value="Ribosomal_L13e"/>
    <property type="match status" value="1"/>
</dbReference>
<dbReference type="Proteomes" id="UP001061958">
    <property type="component" value="Unassembled WGS sequence"/>
</dbReference>
<dbReference type="OrthoDB" id="10264538at2759"/>
<dbReference type="GO" id="GO:0006412">
    <property type="term" value="P:translation"/>
    <property type="evidence" value="ECO:0007669"/>
    <property type="project" value="InterPro"/>
</dbReference>
<dbReference type="EMBL" id="BQMJ01000058">
    <property type="protein sequence ID" value="GJQ14646.1"/>
    <property type="molecule type" value="Genomic_DNA"/>
</dbReference>
<organism evidence="5 6">
    <name type="scientific">Galdieria partita</name>
    <dbReference type="NCBI Taxonomy" id="83374"/>
    <lineage>
        <taxon>Eukaryota</taxon>
        <taxon>Rhodophyta</taxon>
        <taxon>Bangiophyceae</taxon>
        <taxon>Galdieriales</taxon>
        <taxon>Galdieriaceae</taxon>
        <taxon>Galdieria</taxon>
    </lineage>
</organism>
<name>A0A9C7Q1T6_9RHOD</name>
<dbReference type="GO" id="GO:0003723">
    <property type="term" value="F:RNA binding"/>
    <property type="evidence" value="ECO:0007669"/>
    <property type="project" value="TreeGrafter"/>
</dbReference>
<dbReference type="PANTHER" id="PTHR11722">
    <property type="entry name" value="60S RIBOSOMAL PROTEIN L13"/>
    <property type="match status" value="1"/>
</dbReference>
<evidence type="ECO:0008006" key="7">
    <source>
        <dbReference type="Google" id="ProtNLM"/>
    </source>
</evidence>
<protein>
    <recommendedName>
        <fullName evidence="7">60S ribosomal protein L13</fullName>
    </recommendedName>
</protein>
<feature type="region of interest" description="Disordered" evidence="4">
    <location>
        <begin position="171"/>
        <end position="210"/>
    </location>
</feature>
<dbReference type="GO" id="GO:0022625">
    <property type="term" value="C:cytosolic large ribosomal subunit"/>
    <property type="evidence" value="ECO:0007669"/>
    <property type="project" value="TreeGrafter"/>
</dbReference>
<keyword evidence="6" id="KW-1185">Reference proteome</keyword>
<comment type="caution">
    <text evidence="5">The sequence shown here is derived from an EMBL/GenBank/DDBJ whole genome shotgun (WGS) entry which is preliminary data.</text>
</comment>
<keyword evidence="2" id="KW-0689">Ribosomal protein</keyword>
<dbReference type="GO" id="GO:0003735">
    <property type="term" value="F:structural constituent of ribosome"/>
    <property type="evidence" value="ECO:0007669"/>
    <property type="project" value="InterPro"/>
</dbReference>
<accession>A0A9C7Q1T6</accession>
<dbReference type="HAMAP" id="MF_00499">
    <property type="entry name" value="Ribosomal_eL13"/>
    <property type="match status" value="1"/>
</dbReference>
<proteinExistence type="inferred from homology"/>
<dbReference type="AlphaFoldDB" id="A0A9C7Q1T6"/>
<sequence>MVRHNNVVPNGHFHKDWQRRVKTWFNQPMRKKRRRLARQKKAARLAPRPAKGPLRPIVHCPTVKYNMRERLGRGFTLEELKEAKINPRLAPTIGISVDRRRKNRSVESLQTNVQRLKEYMSRLILFPRKHGKPKSGDSDPSELAMAKQVMGDVLPIQSTTTLSSVEIRAVTEEERSKSAYQTLRAARKQAKEVGKQKKKEQEEAEEISKE</sequence>
<evidence type="ECO:0000256" key="2">
    <source>
        <dbReference type="ARBA" id="ARBA00022980"/>
    </source>
</evidence>
<dbReference type="PANTHER" id="PTHR11722:SF0">
    <property type="entry name" value="LARGE RIBOSOMAL SUBUNIT PROTEIN EL13"/>
    <property type="match status" value="1"/>
</dbReference>
<keyword evidence="3" id="KW-0687">Ribonucleoprotein</keyword>
<feature type="compositionally biased region" description="Basic and acidic residues" evidence="4">
    <location>
        <begin position="189"/>
        <end position="210"/>
    </location>
</feature>
<dbReference type="InterPro" id="IPR001380">
    <property type="entry name" value="Ribosomal_eL13"/>
</dbReference>
<evidence type="ECO:0000256" key="3">
    <source>
        <dbReference type="ARBA" id="ARBA00023274"/>
    </source>
</evidence>
<comment type="similarity">
    <text evidence="1">Belongs to the eukaryotic ribosomal protein eL13 family.</text>
</comment>